<proteinExistence type="predicted"/>
<evidence type="ECO:0000313" key="1">
    <source>
        <dbReference type="EMBL" id="PNR54067.1"/>
    </source>
</evidence>
<dbReference type="Gramene" id="Pp3c5_15760V3.1">
    <property type="protein sequence ID" value="Pp3c5_15760V3.1"/>
    <property type="gene ID" value="Pp3c5_15760"/>
</dbReference>
<accession>A0A2K1KJW1</accession>
<dbReference type="AlphaFoldDB" id="A0A2K1KJW1"/>
<dbReference type="Proteomes" id="UP000006727">
    <property type="component" value="Chromosome 5"/>
</dbReference>
<dbReference type="EMBL" id="ABEU02000005">
    <property type="protein sequence ID" value="PNR54067.1"/>
    <property type="molecule type" value="Genomic_DNA"/>
</dbReference>
<dbReference type="InParanoid" id="A0A2K1KJW1"/>
<evidence type="ECO:0000313" key="2">
    <source>
        <dbReference type="EnsemblPlants" id="Pp3c5_15760V3.1"/>
    </source>
</evidence>
<dbReference type="EnsemblPlants" id="Pp3c5_15760V3.1">
    <property type="protein sequence ID" value="Pp3c5_15760V3.1"/>
    <property type="gene ID" value="Pp3c5_15760"/>
</dbReference>
<sequence>MVKAMAIKATIDLDLLIDSTSNSEEPYYVASFFVDGTYVEKEFIVGGHTIKVLYLQCLSTNYDLLEQLCRHLLSKKHCKTSLFATRKAFMEPRPVGSYKFILGYVSRFKSNNM</sequence>
<reference evidence="1 3" key="2">
    <citation type="journal article" date="2018" name="Plant J.">
        <title>The Physcomitrella patens chromosome-scale assembly reveals moss genome structure and evolution.</title>
        <authorList>
            <person name="Lang D."/>
            <person name="Ullrich K.K."/>
            <person name="Murat F."/>
            <person name="Fuchs J."/>
            <person name="Jenkins J."/>
            <person name="Haas F.B."/>
            <person name="Piednoel M."/>
            <person name="Gundlach H."/>
            <person name="Van Bel M."/>
            <person name="Meyberg R."/>
            <person name="Vives C."/>
            <person name="Morata J."/>
            <person name="Symeonidi A."/>
            <person name="Hiss M."/>
            <person name="Muchero W."/>
            <person name="Kamisugi Y."/>
            <person name="Saleh O."/>
            <person name="Blanc G."/>
            <person name="Decker E.L."/>
            <person name="van Gessel N."/>
            <person name="Grimwood J."/>
            <person name="Hayes R.D."/>
            <person name="Graham S.W."/>
            <person name="Gunter L.E."/>
            <person name="McDaniel S.F."/>
            <person name="Hoernstein S.N.W."/>
            <person name="Larsson A."/>
            <person name="Li F.W."/>
            <person name="Perroud P.F."/>
            <person name="Phillips J."/>
            <person name="Ranjan P."/>
            <person name="Rokshar D.S."/>
            <person name="Rothfels C.J."/>
            <person name="Schneider L."/>
            <person name="Shu S."/>
            <person name="Stevenson D.W."/>
            <person name="Thummler F."/>
            <person name="Tillich M."/>
            <person name="Villarreal Aguilar J.C."/>
            <person name="Widiez T."/>
            <person name="Wong G.K."/>
            <person name="Wymore A."/>
            <person name="Zhang Y."/>
            <person name="Zimmer A.D."/>
            <person name="Quatrano R.S."/>
            <person name="Mayer K.F.X."/>
            <person name="Goodstein D."/>
            <person name="Casacuberta J.M."/>
            <person name="Vandepoele K."/>
            <person name="Reski R."/>
            <person name="Cuming A.C."/>
            <person name="Tuskan G.A."/>
            <person name="Maumus F."/>
            <person name="Salse J."/>
            <person name="Schmutz J."/>
            <person name="Rensing S.A."/>
        </authorList>
    </citation>
    <scope>NUCLEOTIDE SEQUENCE [LARGE SCALE GENOMIC DNA]</scope>
    <source>
        <strain evidence="2 3">cv. Gransden 2004</strain>
    </source>
</reference>
<protein>
    <submittedName>
        <fullName evidence="1 2">Uncharacterized protein</fullName>
    </submittedName>
</protein>
<reference evidence="1 3" key="1">
    <citation type="journal article" date="2008" name="Science">
        <title>The Physcomitrella genome reveals evolutionary insights into the conquest of land by plants.</title>
        <authorList>
            <person name="Rensing S."/>
            <person name="Lang D."/>
            <person name="Zimmer A."/>
            <person name="Terry A."/>
            <person name="Salamov A."/>
            <person name="Shapiro H."/>
            <person name="Nishiyama T."/>
            <person name="Perroud P.-F."/>
            <person name="Lindquist E."/>
            <person name="Kamisugi Y."/>
            <person name="Tanahashi T."/>
            <person name="Sakakibara K."/>
            <person name="Fujita T."/>
            <person name="Oishi K."/>
            <person name="Shin-I T."/>
            <person name="Kuroki Y."/>
            <person name="Toyoda A."/>
            <person name="Suzuki Y."/>
            <person name="Hashimoto A."/>
            <person name="Yamaguchi K."/>
            <person name="Sugano A."/>
            <person name="Kohara Y."/>
            <person name="Fujiyama A."/>
            <person name="Anterola A."/>
            <person name="Aoki S."/>
            <person name="Ashton N."/>
            <person name="Barbazuk W.B."/>
            <person name="Barker E."/>
            <person name="Bennetzen J."/>
            <person name="Bezanilla M."/>
            <person name="Blankenship R."/>
            <person name="Cho S.H."/>
            <person name="Dutcher S."/>
            <person name="Estelle M."/>
            <person name="Fawcett J.A."/>
            <person name="Gundlach H."/>
            <person name="Hanada K."/>
            <person name="Heyl A."/>
            <person name="Hicks K.A."/>
            <person name="Hugh J."/>
            <person name="Lohr M."/>
            <person name="Mayer K."/>
            <person name="Melkozernov A."/>
            <person name="Murata T."/>
            <person name="Nelson D."/>
            <person name="Pils B."/>
            <person name="Prigge M."/>
            <person name="Reiss B."/>
            <person name="Renner T."/>
            <person name="Rombauts S."/>
            <person name="Rushton P."/>
            <person name="Sanderfoot A."/>
            <person name="Schween G."/>
            <person name="Shiu S.-H."/>
            <person name="Stueber K."/>
            <person name="Theodoulou F.L."/>
            <person name="Tu H."/>
            <person name="Van de Peer Y."/>
            <person name="Verrier P.J."/>
            <person name="Waters E."/>
            <person name="Wood A."/>
            <person name="Yang L."/>
            <person name="Cove D."/>
            <person name="Cuming A."/>
            <person name="Hasebe M."/>
            <person name="Lucas S."/>
            <person name="Mishler D.B."/>
            <person name="Reski R."/>
            <person name="Grigoriev I."/>
            <person name="Quatrano R.S."/>
            <person name="Boore J.L."/>
        </authorList>
    </citation>
    <scope>NUCLEOTIDE SEQUENCE [LARGE SCALE GENOMIC DNA]</scope>
    <source>
        <strain evidence="2 3">cv. Gransden 2004</strain>
    </source>
</reference>
<gene>
    <name evidence="1" type="ORF">PHYPA_007743</name>
</gene>
<keyword evidence="3" id="KW-1185">Reference proteome</keyword>
<name>A0A2K1KJW1_PHYPA</name>
<reference evidence="2" key="3">
    <citation type="submission" date="2020-12" db="UniProtKB">
        <authorList>
            <consortium name="EnsemblPlants"/>
        </authorList>
    </citation>
    <scope>IDENTIFICATION</scope>
</reference>
<organism evidence="1">
    <name type="scientific">Physcomitrium patens</name>
    <name type="common">Spreading-leaved earth moss</name>
    <name type="synonym">Physcomitrella patens</name>
    <dbReference type="NCBI Taxonomy" id="3218"/>
    <lineage>
        <taxon>Eukaryota</taxon>
        <taxon>Viridiplantae</taxon>
        <taxon>Streptophyta</taxon>
        <taxon>Embryophyta</taxon>
        <taxon>Bryophyta</taxon>
        <taxon>Bryophytina</taxon>
        <taxon>Bryopsida</taxon>
        <taxon>Funariidae</taxon>
        <taxon>Funariales</taxon>
        <taxon>Funariaceae</taxon>
        <taxon>Physcomitrium</taxon>
    </lineage>
</organism>
<evidence type="ECO:0000313" key="3">
    <source>
        <dbReference type="Proteomes" id="UP000006727"/>
    </source>
</evidence>